<feature type="transmembrane region" description="Helical" evidence="6">
    <location>
        <begin position="394"/>
        <end position="414"/>
    </location>
</feature>
<evidence type="ECO:0000256" key="6">
    <source>
        <dbReference type="SAM" id="Phobius"/>
    </source>
</evidence>
<accession>A0A2N3IGC3</accession>
<keyword evidence="4 6" id="KW-1133">Transmembrane helix</keyword>
<keyword evidence="5 6" id="KW-0472">Membrane</keyword>
<keyword evidence="8" id="KW-1185">Reference proteome</keyword>
<dbReference type="AlphaFoldDB" id="A0A2N3IGC3"/>
<protein>
    <submittedName>
        <fullName evidence="7">Polysaccharide biosynthesis protein</fullName>
    </submittedName>
</protein>
<dbReference type="InterPro" id="IPR050833">
    <property type="entry name" value="Poly_Biosynth_Transport"/>
</dbReference>
<dbReference type="PANTHER" id="PTHR30250">
    <property type="entry name" value="PST FAMILY PREDICTED COLANIC ACID TRANSPORTER"/>
    <property type="match status" value="1"/>
</dbReference>
<feature type="transmembrane region" description="Helical" evidence="6">
    <location>
        <begin position="14"/>
        <end position="36"/>
    </location>
</feature>
<dbReference type="Proteomes" id="UP000233387">
    <property type="component" value="Unassembled WGS sequence"/>
</dbReference>
<dbReference type="Pfam" id="PF01943">
    <property type="entry name" value="Polysacc_synt"/>
    <property type="match status" value="1"/>
</dbReference>
<evidence type="ECO:0000256" key="5">
    <source>
        <dbReference type="ARBA" id="ARBA00023136"/>
    </source>
</evidence>
<feature type="transmembrane region" description="Helical" evidence="6">
    <location>
        <begin position="48"/>
        <end position="70"/>
    </location>
</feature>
<evidence type="ECO:0000256" key="4">
    <source>
        <dbReference type="ARBA" id="ARBA00022989"/>
    </source>
</evidence>
<feature type="transmembrane region" description="Helical" evidence="6">
    <location>
        <begin position="128"/>
        <end position="145"/>
    </location>
</feature>
<feature type="transmembrane region" description="Helical" evidence="6">
    <location>
        <begin position="91"/>
        <end position="116"/>
    </location>
</feature>
<evidence type="ECO:0000256" key="3">
    <source>
        <dbReference type="ARBA" id="ARBA00022692"/>
    </source>
</evidence>
<dbReference type="PANTHER" id="PTHR30250:SF11">
    <property type="entry name" value="O-ANTIGEN TRANSPORTER-RELATED"/>
    <property type="match status" value="1"/>
</dbReference>
<feature type="transmembrane region" description="Helical" evidence="6">
    <location>
        <begin position="295"/>
        <end position="316"/>
    </location>
</feature>
<name>A0A2N3IGC3_9BACT</name>
<comment type="caution">
    <text evidence="7">The sequence shown here is derived from an EMBL/GenBank/DDBJ whole genome shotgun (WGS) entry which is preliminary data.</text>
</comment>
<keyword evidence="2" id="KW-1003">Cell membrane</keyword>
<evidence type="ECO:0000256" key="2">
    <source>
        <dbReference type="ARBA" id="ARBA00022475"/>
    </source>
</evidence>
<feature type="transmembrane region" description="Helical" evidence="6">
    <location>
        <begin position="336"/>
        <end position="353"/>
    </location>
</feature>
<reference evidence="7 8" key="1">
    <citation type="submission" date="2017-06" db="EMBL/GenBank/DDBJ databases">
        <title>Raineya orbicola gen. nov., sp. nov. a slightly thermophilic bacterium of the phylum Bacteroidetes and the description of Raineyaceae fam. nov.</title>
        <authorList>
            <person name="Albuquerque L."/>
            <person name="Polonia A.R.M."/>
            <person name="Barroso C."/>
            <person name="Froufe H.J.C."/>
            <person name="Lage O."/>
            <person name="Lobo-Da-Cunha A."/>
            <person name="Egas C."/>
            <person name="Da Costa M.S."/>
        </authorList>
    </citation>
    <scope>NUCLEOTIDE SEQUENCE [LARGE SCALE GENOMIC DNA]</scope>
    <source>
        <strain evidence="7 8">SPSPC-11</strain>
    </source>
</reference>
<feature type="transmembrane region" description="Helical" evidence="6">
    <location>
        <begin position="179"/>
        <end position="203"/>
    </location>
</feature>
<feature type="transmembrane region" description="Helical" evidence="6">
    <location>
        <begin position="365"/>
        <end position="388"/>
    </location>
</feature>
<sequence>MNLQKVKKILQNEFIANTLIGIFIRGISFVVPYLLITPYLIRTLGEGQFGLISFSIGFVSLFFPFAEYGFSLTAPRDLALSANNFIEVGRITSNILLSKVVLGLICYIVAILIIVLEPTLAEKQTLHFFSLILLWGQVLMPTWLYQGLGKLKEFAIYTLLVNLFYLLVIYLFIQSEKDYLWVTFGQGVVWILVYGVALGKIIFPMKNFLVFSIKNIWSELKNGFFIFATNFLHFLFITQNIVILGFFVEGSELDNYSYAEKIYMAFRVAAGIIYQMAYPKVFLLKQQNEQLADRFLQKLTLGIFIFFGCAAILLYWEADKIISLFTGKMNLQATELLQILSFSILAYALSVPLGQKILVFYSTRVFTLILLAVVIFNMVLNLYCIPLLGAKGTAITLLLTELFFLFLSGFYVFFAKNYNSNG</sequence>
<evidence type="ECO:0000313" key="8">
    <source>
        <dbReference type="Proteomes" id="UP000233387"/>
    </source>
</evidence>
<gene>
    <name evidence="7" type="ORF">Rain11_1392</name>
</gene>
<evidence type="ECO:0000256" key="1">
    <source>
        <dbReference type="ARBA" id="ARBA00004651"/>
    </source>
</evidence>
<dbReference type="InterPro" id="IPR002797">
    <property type="entry name" value="Polysacc_synth"/>
</dbReference>
<dbReference type="GO" id="GO:0005886">
    <property type="term" value="C:plasma membrane"/>
    <property type="evidence" value="ECO:0007669"/>
    <property type="project" value="UniProtKB-SubCell"/>
</dbReference>
<feature type="transmembrane region" description="Helical" evidence="6">
    <location>
        <begin position="262"/>
        <end position="283"/>
    </location>
</feature>
<dbReference type="EMBL" id="NKXO01000019">
    <property type="protein sequence ID" value="PKQ69347.1"/>
    <property type="molecule type" value="Genomic_DNA"/>
</dbReference>
<organism evidence="7 8">
    <name type="scientific">Raineya orbicola</name>
    <dbReference type="NCBI Taxonomy" id="2016530"/>
    <lineage>
        <taxon>Bacteria</taxon>
        <taxon>Pseudomonadati</taxon>
        <taxon>Bacteroidota</taxon>
        <taxon>Cytophagia</taxon>
        <taxon>Cytophagales</taxon>
        <taxon>Raineyaceae</taxon>
        <taxon>Raineya</taxon>
    </lineage>
</organism>
<evidence type="ECO:0000313" key="7">
    <source>
        <dbReference type="EMBL" id="PKQ69347.1"/>
    </source>
</evidence>
<comment type="subcellular location">
    <subcellularLocation>
        <location evidence="1">Cell membrane</location>
        <topology evidence="1">Multi-pass membrane protein</topology>
    </subcellularLocation>
</comment>
<feature type="transmembrane region" description="Helical" evidence="6">
    <location>
        <begin position="224"/>
        <end position="247"/>
    </location>
</feature>
<keyword evidence="3 6" id="KW-0812">Transmembrane</keyword>
<feature type="transmembrane region" description="Helical" evidence="6">
    <location>
        <begin position="154"/>
        <end position="173"/>
    </location>
</feature>
<proteinExistence type="predicted"/>